<comment type="caution">
    <text evidence="9">The sequence shown here is derived from an EMBL/GenBank/DDBJ whole genome shotgun (WGS) entry which is preliminary data.</text>
</comment>
<keyword evidence="3 6" id="KW-0133">Cell shape</keyword>
<feature type="active site" description="Proton donor/acceptor" evidence="6">
    <location>
        <position position="410"/>
    </location>
</feature>
<evidence type="ECO:0000313" key="9">
    <source>
        <dbReference type="EMBL" id="MBJ7595365.1"/>
    </source>
</evidence>
<evidence type="ECO:0000256" key="1">
    <source>
        <dbReference type="ARBA" id="ARBA00004752"/>
    </source>
</evidence>
<dbReference type="GO" id="GO:0071972">
    <property type="term" value="F:peptidoglycan L,D-transpeptidase activity"/>
    <property type="evidence" value="ECO:0007669"/>
    <property type="project" value="TreeGrafter"/>
</dbReference>
<dbReference type="RefSeq" id="WP_337312405.1">
    <property type="nucleotide sequence ID" value="NZ_JAEKNS010000113.1"/>
</dbReference>
<dbReference type="InterPro" id="IPR005490">
    <property type="entry name" value="LD_TPept_cat_dom"/>
</dbReference>
<dbReference type="Pfam" id="PF03734">
    <property type="entry name" value="YkuD"/>
    <property type="match status" value="1"/>
</dbReference>
<dbReference type="InterPro" id="IPR050979">
    <property type="entry name" value="LD-transpeptidase"/>
</dbReference>
<keyword evidence="4 6" id="KW-0573">Peptidoglycan synthesis</keyword>
<accession>A0A934K403</accession>
<keyword evidence="2" id="KW-0808">Transferase</keyword>
<name>A0A934K403_9BACT</name>
<keyword evidence="7" id="KW-0732">Signal</keyword>
<dbReference type="GO" id="GO:0071555">
    <property type="term" value="P:cell wall organization"/>
    <property type="evidence" value="ECO:0007669"/>
    <property type="project" value="UniProtKB-UniRule"/>
</dbReference>
<dbReference type="SUPFAM" id="SSF141523">
    <property type="entry name" value="L,D-transpeptidase catalytic domain-like"/>
    <property type="match status" value="1"/>
</dbReference>
<evidence type="ECO:0000313" key="10">
    <source>
        <dbReference type="Proteomes" id="UP000606991"/>
    </source>
</evidence>
<dbReference type="GO" id="GO:0018104">
    <property type="term" value="P:peptidoglycan-protein cross-linking"/>
    <property type="evidence" value="ECO:0007669"/>
    <property type="project" value="TreeGrafter"/>
</dbReference>
<feature type="active site" description="Nucleophile" evidence="6">
    <location>
        <position position="435"/>
    </location>
</feature>
<dbReference type="PANTHER" id="PTHR30582:SF2">
    <property type="entry name" value="L,D-TRANSPEPTIDASE YCIB-RELATED"/>
    <property type="match status" value="1"/>
</dbReference>
<evidence type="ECO:0000259" key="8">
    <source>
        <dbReference type="PROSITE" id="PS52029"/>
    </source>
</evidence>
<evidence type="ECO:0000256" key="4">
    <source>
        <dbReference type="ARBA" id="ARBA00022984"/>
    </source>
</evidence>
<feature type="domain" description="L,D-TPase catalytic" evidence="8">
    <location>
        <begin position="329"/>
        <end position="459"/>
    </location>
</feature>
<keyword evidence="5 6" id="KW-0961">Cell wall biogenesis/degradation</keyword>
<dbReference type="GO" id="GO:0016740">
    <property type="term" value="F:transferase activity"/>
    <property type="evidence" value="ECO:0007669"/>
    <property type="project" value="UniProtKB-KW"/>
</dbReference>
<evidence type="ECO:0000256" key="2">
    <source>
        <dbReference type="ARBA" id="ARBA00022679"/>
    </source>
</evidence>
<reference evidence="9 10" key="1">
    <citation type="submission" date="2020-10" db="EMBL/GenBank/DDBJ databases">
        <title>Ca. Dormibacterota MAGs.</title>
        <authorList>
            <person name="Montgomery K."/>
        </authorList>
    </citation>
    <scope>NUCLEOTIDE SEQUENCE [LARGE SCALE GENOMIC DNA]</scope>
    <source>
        <strain evidence="9">SC8812_S17_18</strain>
    </source>
</reference>
<evidence type="ECO:0000256" key="7">
    <source>
        <dbReference type="SAM" id="SignalP"/>
    </source>
</evidence>
<dbReference type="PROSITE" id="PS52029">
    <property type="entry name" value="LD_TPASE"/>
    <property type="match status" value="1"/>
</dbReference>
<gene>
    <name evidence="9" type="ORF">JF886_10980</name>
</gene>
<dbReference type="InterPro" id="IPR038063">
    <property type="entry name" value="Transpep_catalytic_dom"/>
</dbReference>
<dbReference type="AlphaFoldDB" id="A0A934K403"/>
<organism evidence="9 10">
    <name type="scientific">Candidatus Aeolococcus gillhamiae</name>
    <dbReference type="NCBI Taxonomy" id="3127015"/>
    <lineage>
        <taxon>Bacteria</taxon>
        <taxon>Bacillati</taxon>
        <taxon>Candidatus Dormiibacterota</taxon>
        <taxon>Candidatus Dormibacteria</taxon>
        <taxon>Candidatus Aeolococcales</taxon>
        <taxon>Candidatus Aeolococcaceae</taxon>
        <taxon>Candidatus Aeolococcus</taxon>
    </lineage>
</organism>
<comment type="pathway">
    <text evidence="1 6">Cell wall biogenesis; peptidoglycan biosynthesis.</text>
</comment>
<dbReference type="EMBL" id="JAEKNS010000113">
    <property type="protein sequence ID" value="MBJ7595365.1"/>
    <property type="molecule type" value="Genomic_DNA"/>
</dbReference>
<dbReference type="Gene3D" id="2.40.440.10">
    <property type="entry name" value="L,D-transpeptidase catalytic domain-like"/>
    <property type="match status" value="1"/>
</dbReference>
<evidence type="ECO:0000256" key="6">
    <source>
        <dbReference type="PROSITE-ProRule" id="PRU01373"/>
    </source>
</evidence>
<sequence>MRLRYLIPPLLLCLVAAGAVTAHAASDRQASFSTAATQLRAQWDDDQAQGVPASSLAPLRTELTSQEPTAAWWSPAWLGDNGQPLLARLRSRTAAAWSAAIDAQRSQAQAVITQWNEFAQKQTTWLTSNAVASAGQWSRQLNASTTPAAITSLTTSWKTFLSDQQTAVVAAQQAKLADALKSAGGPHAVLASARHLVAVAASANLDAGNVELLATQLSDQIAAGDNLRALATGEQLLPALSSLQGLVNLNNQVSGQVLPLLWNVDQAEAEGTPHAAALAAQQSGIGAQFGAARTADQLNAVAASVAALQGQIGADLTANQCGHAVGAGKVITISLSLQEMVFYQDGCVVKATPVTTGRPQLRTPAGHFAVFSKPSNFTFISPWPKGSPFYYNPTPARWGLEFAAGGYFIHDASWESTSSYGPGGENNQQAASHGCVHTPTPIMEWAFSWTPIGTPVVITA</sequence>
<evidence type="ECO:0000256" key="5">
    <source>
        <dbReference type="ARBA" id="ARBA00023316"/>
    </source>
</evidence>
<dbReference type="PANTHER" id="PTHR30582">
    <property type="entry name" value="L,D-TRANSPEPTIDASE"/>
    <property type="match status" value="1"/>
</dbReference>
<protein>
    <submittedName>
        <fullName evidence="9">L,D-transpeptidase</fullName>
    </submittedName>
</protein>
<evidence type="ECO:0000256" key="3">
    <source>
        <dbReference type="ARBA" id="ARBA00022960"/>
    </source>
</evidence>
<dbReference type="Proteomes" id="UP000606991">
    <property type="component" value="Unassembled WGS sequence"/>
</dbReference>
<dbReference type="GO" id="GO:0008360">
    <property type="term" value="P:regulation of cell shape"/>
    <property type="evidence" value="ECO:0007669"/>
    <property type="project" value="UniProtKB-UniRule"/>
</dbReference>
<feature type="chain" id="PRO_5037623452" evidence="7">
    <location>
        <begin position="25"/>
        <end position="460"/>
    </location>
</feature>
<dbReference type="CDD" id="cd16913">
    <property type="entry name" value="YkuD_like"/>
    <property type="match status" value="1"/>
</dbReference>
<dbReference type="GO" id="GO:0005576">
    <property type="term" value="C:extracellular region"/>
    <property type="evidence" value="ECO:0007669"/>
    <property type="project" value="TreeGrafter"/>
</dbReference>
<feature type="signal peptide" evidence="7">
    <location>
        <begin position="1"/>
        <end position="24"/>
    </location>
</feature>
<proteinExistence type="predicted"/>